<organism evidence="1 2">
    <name type="scientific">Lithospermum erythrorhizon</name>
    <name type="common">Purple gromwell</name>
    <name type="synonym">Lithospermum officinale var. erythrorhizon</name>
    <dbReference type="NCBI Taxonomy" id="34254"/>
    <lineage>
        <taxon>Eukaryota</taxon>
        <taxon>Viridiplantae</taxon>
        <taxon>Streptophyta</taxon>
        <taxon>Embryophyta</taxon>
        <taxon>Tracheophyta</taxon>
        <taxon>Spermatophyta</taxon>
        <taxon>Magnoliopsida</taxon>
        <taxon>eudicotyledons</taxon>
        <taxon>Gunneridae</taxon>
        <taxon>Pentapetalae</taxon>
        <taxon>asterids</taxon>
        <taxon>lamiids</taxon>
        <taxon>Boraginales</taxon>
        <taxon>Boraginaceae</taxon>
        <taxon>Boraginoideae</taxon>
        <taxon>Lithospermeae</taxon>
        <taxon>Lithospermum</taxon>
    </lineage>
</organism>
<name>A0AAV3RG04_LITER</name>
<gene>
    <name evidence="1" type="ORF">LIER_28517</name>
</gene>
<dbReference type="Proteomes" id="UP001454036">
    <property type="component" value="Unassembled WGS sequence"/>
</dbReference>
<reference evidence="1 2" key="1">
    <citation type="submission" date="2024-01" db="EMBL/GenBank/DDBJ databases">
        <title>The complete chloroplast genome sequence of Lithospermum erythrorhizon: insights into the phylogenetic relationship among Boraginaceae species and the maternal lineages of purple gromwells.</title>
        <authorList>
            <person name="Okada T."/>
            <person name="Watanabe K."/>
        </authorList>
    </citation>
    <scope>NUCLEOTIDE SEQUENCE [LARGE SCALE GENOMIC DNA]</scope>
</reference>
<keyword evidence="2" id="KW-1185">Reference proteome</keyword>
<sequence>MSTPKRPDRPNPKIRVARNITTNEMANARRYGYLRGPDGQFRNPYNHGCLKNCSDFLIHGYPDDNEIAWPPLDQVARH</sequence>
<dbReference type="AlphaFoldDB" id="A0AAV3RG04"/>
<accession>A0AAV3RG04</accession>
<dbReference type="EMBL" id="BAABME010009528">
    <property type="protein sequence ID" value="GAA0175327.1"/>
    <property type="molecule type" value="Genomic_DNA"/>
</dbReference>
<comment type="caution">
    <text evidence="1">The sequence shown here is derived from an EMBL/GenBank/DDBJ whole genome shotgun (WGS) entry which is preliminary data.</text>
</comment>
<protein>
    <submittedName>
        <fullName evidence="1">Uncharacterized protein</fullName>
    </submittedName>
</protein>
<evidence type="ECO:0000313" key="1">
    <source>
        <dbReference type="EMBL" id="GAA0175327.1"/>
    </source>
</evidence>
<proteinExistence type="predicted"/>
<evidence type="ECO:0000313" key="2">
    <source>
        <dbReference type="Proteomes" id="UP001454036"/>
    </source>
</evidence>